<comment type="caution">
    <text evidence="3">The sequence shown here is derived from an EMBL/GenBank/DDBJ whole genome shotgun (WGS) entry which is preliminary data.</text>
</comment>
<dbReference type="InterPro" id="IPR039577">
    <property type="entry name" value="Rad18"/>
</dbReference>
<dbReference type="SMART" id="SM00504">
    <property type="entry name" value="Ubox"/>
    <property type="match status" value="1"/>
</dbReference>
<dbReference type="PANTHER" id="PTHR14134:SF3">
    <property type="entry name" value="RING-CH-TYPE DOMAIN-CONTAINING PROTEIN"/>
    <property type="match status" value="1"/>
</dbReference>
<evidence type="ECO:0000313" key="4">
    <source>
        <dbReference type="Proteomes" id="UP000695562"/>
    </source>
</evidence>
<feature type="region of interest" description="Disordered" evidence="1">
    <location>
        <begin position="80"/>
        <end position="102"/>
    </location>
</feature>
<dbReference type="OrthoDB" id="18505at2759"/>
<evidence type="ECO:0000259" key="2">
    <source>
        <dbReference type="SMART" id="SM00504"/>
    </source>
</evidence>
<evidence type="ECO:0000313" key="3">
    <source>
        <dbReference type="EMBL" id="KAF2074879.1"/>
    </source>
</evidence>
<dbReference type="GO" id="GO:0061630">
    <property type="term" value="F:ubiquitin protein ligase activity"/>
    <property type="evidence" value="ECO:0007669"/>
    <property type="project" value="InterPro"/>
</dbReference>
<feature type="compositionally biased region" description="Low complexity" evidence="1">
    <location>
        <begin position="84"/>
        <end position="102"/>
    </location>
</feature>
<evidence type="ECO:0000256" key="1">
    <source>
        <dbReference type="SAM" id="MobiDB-lite"/>
    </source>
</evidence>
<gene>
    <name evidence="3" type="ORF">CYY_003798</name>
</gene>
<dbReference type="Gene3D" id="3.40.630.30">
    <property type="match status" value="1"/>
</dbReference>
<dbReference type="SUPFAM" id="SSF57850">
    <property type="entry name" value="RING/U-box"/>
    <property type="match status" value="1"/>
</dbReference>
<dbReference type="GO" id="GO:0006513">
    <property type="term" value="P:protein monoubiquitination"/>
    <property type="evidence" value="ECO:0007669"/>
    <property type="project" value="InterPro"/>
</dbReference>
<reference evidence="3" key="1">
    <citation type="submission" date="2020-01" db="EMBL/GenBank/DDBJ databases">
        <title>Development of genomics and gene disruption for Polysphondylium violaceum indicates a role for the polyketide synthase stlB in stalk morphogenesis.</title>
        <authorList>
            <person name="Narita B."/>
            <person name="Kawabe Y."/>
            <person name="Kin K."/>
            <person name="Saito T."/>
            <person name="Gibbs R."/>
            <person name="Kuspa A."/>
            <person name="Muzny D."/>
            <person name="Queller D."/>
            <person name="Richards S."/>
            <person name="Strassman J."/>
            <person name="Sucgang R."/>
            <person name="Worley K."/>
            <person name="Schaap P."/>
        </authorList>
    </citation>
    <scope>NUCLEOTIDE SEQUENCE</scope>
    <source>
        <strain evidence="3">QSvi11</strain>
    </source>
</reference>
<accession>A0A8J4V8C0</accession>
<dbReference type="InterPro" id="IPR013083">
    <property type="entry name" value="Znf_RING/FYVE/PHD"/>
</dbReference>
<dbReference type="PANTHER" id="PTHR14134">
    <property type="entry name" value="E3 UBIQUITIN-PROTEIN LIGASE RAD18"/>
    <property type="match status" value="1"/>
</dbReference>
<name>A0A8J4V8C0_9MYCE</name>
<feature type="domain" description="U-box" evidence="2">
    <location>
        <begin position="6"/>
        <end position="69"/>
    </location>
</feature>
<dbReference type="Gene3D" id="3.30.40.10">
    <property type="entry name" value="Zinc/RING finger domain, C3HC4 (zinc finger)"/>
    <property type="match status" value="1"/>
</dbReference>
<dbReference type="Proteomes" id="UP000695562">
    <property type="component" value="Unassembled WGS sequence"/>
</dbReference>
<dbReference type="CDD" id="cd04301">
    <property type="entry name" value="NAT_SF"/>
    <property type="match status" value="1"/>
</dbReference>
<dbReference type="InterPro" id="IPR000182">
    <property type="entry name" value="GNAT_dom"/>
</dbReference>
<dbReference type="SUPFAM" id="SSF55729">
    <property type="entry name" value="Acyl-CoA N-acyltransferases (Nat)"/>
    <property type="match status" value="1"/>
</dbReference>
<dbReference type="InterPro" id="IPR003613">
    <property type="entry name" value="Ubox_domain"/>
</dbReference>
<sequence>MNEDDDFSIDPITLLPMDNAVTTSCGHSFSESSIKDWLEKNQSCPLCNTKINASMLIPNYSLREAIIQLKNKSIDISSSPQLLSNSNNDNSNSSNNNSSNDIIINNNNSSISSISNNNNNNKESIEPDLPKTTYVREIIEREAKEGATLIVDSTSNEVFMNFFFGNVYYRTSGGIWYCHAMIEYALKRARVWGIFQNNSNKMLGIMICQPPNETGISIYQMIKSGMLAAPLHMGVKPLAKVLRTYEFTEKVHQQHTRGKLHWYINCITVHPSKQKSGYGKELISTVLRLADSQRVHCYTECDKASLDFFTSLDFYIVKYYEHEFYPNFYVLMRAPQERL</sequence>
<dbReference type="GO" id="GO:0006301">
    <property type="term" value="P:DNA damage tolerance"/>
    <property type="evidence" value="ECO:0007669"/>
    <property type="project" value="InterPro"/>
</dbReference>
<dbReference type="Pfam" id="PF00583">
    <property type="entry name" value="Acetyltransf_1"/>
    <property type="match status" value="1"/>
</dbReference>
<dbReference type="Pfam" id="PF04564">
    <property type="entry name" value="U-box"/>
    <property type="match status" value="1"/>
</dbReference>
<protein>
    <recommendedName>
        <fullName evidence="2">U-box domain-containing protein</fullName>
    </recommendedName>
</protein>
<dbReference type="GO" id="GO:0016747">
    <property type="term" value="F:acyltransferase activity, transferring groups other than amino-acyl groups"/>
    <property type="evidence" value="ECO:0007669"/>
    <property type="project" value="InterPro"/>
</dbReference>
<dbReference type="GO" id="GO:0003697">
    <property type="term" value="F:single-stranded DNA binding"/>
    <property type="evidence" value="ECO:0007669"/>
    <property type="project" value="InterPro"/>
</dbReference>
<organism evidence="3 4">
    <name type="scientific">Polysphondylium violaceum</name>
    <dbReference type="NCBI Taxonomy" id="133409"/>
    <lineage>
        <taxon>Eukaryota</taxon>
        <taxon>Amoebozoa</taxon>
        <taxon>Evosea</taxon>
        <taxon>Eumycetozoa</taxon>
        <taxon>Dictyostelia</taxon>
        <taxon>Dictyosteliales</taxon>
        <taxon>Dictyosteliaceae</taxon>
        <taxon>Polysphondylium</taxon>
    </lineage>
</organism>
<dbReference type="InterPro" id="IPR016181">
    <property type="entry name" value="Acyl_CoA_acyltransferase"/>
</dbReference>
<keyword evidence="4" id="KW-1185">Reference proteome</keyword>
<proteinExistence type="predicted"/>
<dbReference type="EMBL" id="AJWJ01000124">
    <property type="protein sequence ID" value="KAF2074879.1"/>
    <property type="molecule type" value="Genomic_DNA"/>
</dbReference>
<dbReference type="AlphaFoldDB" id="A0A8J4V8C0"/>